<dbReference type="SMART" id="SM00249">
    <property type="entry name" value="PHD"/>
    <property type="match status" value="1"/>
</dbReference>
<comment type="caution">
    <text evidence="12">The sequence shown here is derived from an EMBL/GenBank/DDBJ whole genome shotgun (WGS) entry which is preliminary data.</text>
</comment>
<protein>
    <recommendedName>
        <fullName evidence="11">PHD-type domain-containing protein</fullName>
    </recommendedName>
</protein>
<dbReference type="GeneID" id="70189563"/>
<dbReference type="GO" id="GO:0006355">
    <property type="term" value="P:regulation of DNA-templated transcription"/>
    <property type="evidence" value="ECO:0007669"/>
    <property type="project" value="TreeGrafter"/>
</dbReference>
<dbReference type="GO" id="GO:0008270">
    <property type="term" value="F:zinc ion binding"/>
    <property type="evidence" value="ECO:0007669"/>
    <property type="project" value="UniProtKB-KW"/>
</dbReference>
<evidence type="ECO:0000256" key="1">
    <source>
        <dbReference type="ARBA" id="ARBA00004123"/>
    </source>
</evidence>
<keyword evidence="4 9" id="KW-0863">Zinc-finger</keyword>
<gene>
    <name evidence="12" type="ORF">B0I36DRAFT_371498</name>
</gene>
<dbReference type="GO" id="GO:0005634">
    <property type="term" value="C:nucleus"/>
    <property type="evidence" value="ECO:0007669"/>
    <property type="project" value="UniProtKB-SubCell"/>
</dbReference>
<dbReference type="PROSITE" id="PS50016">
    <property type="entry name" value="ZF_PHD_2"/>
    <property type="match status" value="1"/>
</dbReference>
<feature type="site" description="Histone H3K4me3 binding" evidence="7">
    <location>
        <position position="756"/>
    </location>
</feature>
<dbReference type="SUPFAM" id="SSF57903">
    <property type="entry name" value="FYVE/PHD zinc finger"/>
    <property type="match status" value="1"/>
</dbReference>
<keyword evidence="3 8" id="KW-0479">Metal-binding</keyword>
<evidence type="ECO:0000313" key="12">
    <source>
        <dbReference type="EMBL" id="KAH7041189.1"/>
    </source>
</evidence>
<dbReference type="CDD" id="cd17017">
    <property type="entry name" value="ING_Yng1p"/>
    <property type="match status" value="1"/>
</dbReference>
<dbReference type="PANTHER" id="PTHR10333">
    <property type="entry name" value="INHIBITOR OF GROWTH PROTEIN"/>
    <property type="match status" value="1"/>
</dbReference>
<evidence type="ECO:0000256" key="6">
    <source>
        <dbReference type="ARBA" id="ARBA00023242"/>
    </source>
</evidence>
<organism evidence="12 13">
    <name type="scientific">Microdochium trichocladiopsis</name>
    <dbReference type="NCBI Taxonomy" id="1682393"/>
    <lineage>
        <taxon>Eukaryota</taxon>
        <taxon>Fungi</taxon>
        <taxon>Dikarya</taxon>
        <taxon>Ascomycota</taxon>
        <taxon>Pezizomycotina</taxon>
        <taxon>Sordariomycetes</taxon>
        <taxon>Xylariomycetidae</taxon>
        <taxon>Xylariales</taxon>
        <taxon>Microdochiaceae</taxon>
        <taxon>Microdochium</taxon>
    </lineage>
</organism>
<dbReference type="Gene3D" id="6.10.140.1740">
    <property type="match status" value="1"/>
</dbReference>
<feature type="compositionally biased region" description="Polar residues" evidence="10">
    <location>
        <begin position="593"/>
        <end position="610"/>
    </location>
</feature>
<feature type="binding site" evidence="8">
    <location>
        <position position="771"/>
    </location>
    <ligand>
        <name>Zn(2+)</name>
        <dbReference type="ChEBI" id="CHEBI:29105"/>
        <label>1</label>
    </ligand>
</feature>
<evidence type="ECO:0000259" key="11">
    <source>
        <dbReference type="PROSITE" id="PS50016"/>
    </source>
</evidence>
<dbReference type="InterPro" id="IPR019787">
    <property type="entry name" value="Znf_PHD-finger"/>
</dbReference>
<dbReference type="GO" id="GO:0004402">
    <property type="term" value="F:histone acetyltransferase activity"/>
    <property type="evidence" value="ECO:0007669"/>
    <property type="project" value="TreeGrafter"/>
</dbReference>
<dbReference type="Proteomes" id="UP000756346">
    <property type="component" value="Unassembled WGS sequence"/>
</dbReference>
<evidence type="ECO:0000256" key="8">
    <source>
        <dbReference type="PIRSR" id="PIRSR628651-51"/>
    </source>
</evidence>
<feature type="binding site" evidence="8">
    <location>
        <position position="789"/>
    </location>
    <ligand>
        <name>Zn(2+)</name>
        <dbReference type="ChEBI" id="CHEBI:29105"/>
        <label>2</label>
    </ligand>
</feature>
<evidence type="ECO:0000256" key="9">
    <source>
        <dbReference type="PROSITE-ProRule" id="PRU00146"/>
    </source>
</evidence>
<comment type="similarity">
    <text evidence="2">Belongs to the ING family.</text>
</comment>
<feature type="binding site" evidence="8">
    <location>
        <position position="774"/>
    </location>
    <ligand>
        <name>Zn(2+)</name>
        <dbReference type="ChEBI" id="CHEBI:29105"/>
        <label>1</label>
    </ligand>
</feature>
<evidence type="ECO:0000256" key="2">
    <source>
        <dbReference type="ARBA" id="ARBA00010210"/>
    </source>
</evidence>
<dbReference type="EMBL" id="JAGTJQ010000001">
    <property type="protein sequence ID" value="KAH7041189.1"/>
    <property type="molecule type" value="Genomic_DNA"/>
</dbReference>
<feature type="compositionally biased region" description="Acidic residues" evidence="10">
    <location>
        <begin position="229"/>
        <end position="238"/>
    </location>
</feature>
<feature type="site" description="Histone H3K4me3 binding" evidence="7">
    <location>
        <position position="760"/>
    </location>
</feature>
<feature type="compositionally biased region" description="Polar residues" evidence="10">
    <location>
        <begin position="20"/>
        <end position="40"/>
    </location>
</feature>
<dbReference type="InterPro" id="IPR024610">
    <property type="entry name" value="ING_N_histone-binding"/>
</dbReference>
<evidence type="ECO:0000256" key="10">
    <source>
        <dbReference type="SAM" id="MobiDB-lite"/>
    </source>
</evidence>
<evidence type="ECO:0000256" key="3">
    <source>
        <dbReference type="ARBA" id="ARBA00022723"/>
    </source>
</evidence>
<feature type="compositionally biased region" description="Polar residues" evidence="10">
    <location>
        <begin position="568"/>
        <end position="578"/>
    </location>
</feature>
<feature type="compositionally biased region" description="Basic residues" evidence="10">
    <location>
        <begin position="251"/>
        <end position="265"/>
    </location>
</feature>
<evidence type="ECO:0000256" key="7">
    <source>
        <dbReference type="PIRSR" id="PIRSR628651-50"/>
    </source>
</evidence>
<accession>A0A9P9C0K3</accession>
<dbReference type="RefSeq" id="XP_046019244.1">
    <property type="nucleotide sequence ID" value="XM_046160017.1"/>
</dbReference>
<keyword evidence="5 8" id="KW-0862">Zinc</keyword>
<dbReference type="Gene3D" id="3.30.40.10">
    <property type="entry name" value="Zinc/RING finger domain, C3HC4 (zinc finger)"/>
    <property type="match status" value="1"/>
</dbReference>
<dbReference type="InterPro" id="IPR001965">
    <property type="entry name" value="Znf_PHD"/>
</dbReference>
<dbReference type="InterPro" id="IPR028651">
    <property type="entry name" value="ING_fam"/>
</dbReference>
<feature type="domain" description="PHD-type" evidence="11">
    <location>
        <begin position="743"/>
        <end position="795"/>
    </location>
</feature>
<feature type="binding site" evidence="8">
    <location>
        <position position="746"/>
    </location>
    <ligand>
        <name>Zn(2+)</name>
        <dbReference type="ChEBI" id="CHEBI:29105"/>
        <label>1</label>
    </ligand>
</feature>
<dbReference type="OrthoDB" id="5411773at2759"/>
<name>A0A9P9C0K3_9PEZI</name>
<dbReference type="SMART" id="SM01408">
    <property type="entry name" value="ING"/>
    <property type="match status" value="1"/>
</dbReference>
<feature type="binding site" evidence="8">
    <location>
        <position position="759"/>
    </location>
    <ligand>
        <name>Zn(2+)</name>
        <dbReference type="ChEBI" id="CHEBI:29105"/>
        <label>2</label>
    </ligand>
</feature>
<feature type="region of interest" description="Disordered" evidence="10">
    <location>
        <begin position="458"/>
        <end position="736"/>
    </location>
</feature>
<evidence type="ECO:0000256" key="5">
    <source>
        <dbReference type="ARBA" id="ARBA00022833"/>
    </source>
</evidence>
<feature type="site" description="Histone H3K4me3 binding" evidence="7">
    <location>
        <position position="745"/>
    </location>
</feature>
<dbReference type="AlphaFoldDB" id="A0A9P9C0K3"/>
<feature type="compositionally biased region" description="Acidic residues" evidence="10">
    <location>
        <begin position="725"/>
        <end position="736"/>
    </location>
</feature>
<reference evidence="12" key="1">
    <citation type="journal article" date="2021" name="Nat. Commun.">
        <title>Genetic determinants of endophytism in the Arabidopsis root mycobiome.</title>
        <authorList>
            <person name="Mesny F."/>
            <person name="Miyauchi S."/>
            <person name="Thiergart T."/>
            <person name="Pickel B."/>
            <person name="Atanasova L."/>
            <person name="Karlsson M."/>
            <person name="Huettel B."/>
            <person name="Barry K.W."/>
            <person name="Haridas S."/>
            <person name="Chen C."/>
            <person name="Bauer D."/>
            <person name="Andreopoulos W."/>
            <person name="Pangilinan J."/>
            <person name="LaButti K."/>
            <person name="Riley R."/>
            <person name="Lipzen A."/>
            <person name="Clum A."/>
            <person name="Drula E."/>
            <person name="Henrissat B."/>
            <person name="Kohler A."/>
            <person name="Grigoriev I.V."/>
            <person name="Martin F.M."/>
            <person name="Hacquard S."/>
        </authorList>
    </citation>
    <scope>NUCLEOTIDE SEQUENCE</scope>
    <source>
        <strain evidence="12">MPI-CAGE-CH-0230</strain>
    </source>
</reference>
<feature type="region of interest" description="Disordered" evidence="10">
    <location>
        <begin position="227"/>
        <end position="293"/>
    </location>
</feature>
<feature type="binding site" evidence="8">
    <location>
        <position position="765"/>
    </location>
    <ligand>
        <name>Zn(2+)</name>
        <dbReference type="ChEBI" id="CHEBI:29105"/>
        <label>2</label>
    </ligand>
</feature>
<feature type="compositionally biased region" description="Low complexity" evidence="10">
    <location>
        <begin position="542"/>
        <end position="551"/>
    </location>
</feature>
<dbReference type="InterPro" id="IPR011011">
    <property type="entry name" value="Znf_FYVE_PHD"/>
</dbReference>
<feature type="binding site" evidence="8">
    <location>
        <position position="792"/>
    </location>
    <ligand>
        <name>Zn(2+)</name>
        <dbReference type="ChEBI" id="CHEBI:29105"/>
        <label>2</label>
    </ligand>
</feature>
<dbReference type="InterPro" id="IPR013083">
    <property type="entry name" value="Znf_RING/FYVE/PHD"/>
</dbReference>
<feature type="binding site" evidence="8">
    <location>
        <position position="748"/>
    </location>
    <ligand>
        <name>Zn(2+)</name>
        <dbReference type="ChEBI" id="CHEBI:29105"/>
        <label>1</label>
    </ligand>
</feature>
<sequence length="811" mass="86883">MTSTSMEVDEGVTQLDEQAVSPTTKTSQPDGPQSPVISPTDTRRMPSLGMRADPDAQATVTDYLDFTEYLPSDMMRSLTLIGKLDETYTEASLALHELTKTWGSLPTLPADQRPAPVKLRADISENAQRAVDSRVFSHAEACRMRDNVNRHYNRAKTILAKLQTMRENYPTAEDIKSPVLTRSPQATRAPKLTFRVDSNGQKVRGPPRITVPGEVLAPYEIDFNVYSDSGDDSSDDDMSPGNKMMGGPRIKLVKTPKVPKLKVPKPPRPPRTPLAPGQVAPMSTSSALAALEPPPPDAVVGGEYAPWLQLTPYELAKLRKRMKKNAVWNPSDTMIARELKLLGRGVEAYKAAQKHAEDNGLPFEDAVPATVTDAESGTQHPAAGAISAETLTADEIQLSNRGMKLNEAKKLKREALAKMAAEEAEESARKMNEAARMFLGPEGSPSVAAAANAAGDKALATKKRKRDSTSEAPTVEKAVETPETQQSRPQMKRTKTETPIPPPQLSARPTSTPIPVPHFGKPAATVSSTKTTGDGAASAIKPVNSVRSVTSPVPPPSFTTTPAAESPVASTAKPSTTPILPPVRDMPKRETRQNNLQPTTNIRQTTSRQVTPVPAPPASIVPSNAGAVSAAPNSRGKGSSQEPPNTLVDRPRRTSTARNTPAPELRQASKRTKRPAPGVVTTNPGGTSAVGKRKAAPRKKARGGSAAKRDRGSNGASAGLGSDGAEADVEIDDDGNVVDPNEPRYCLCNRVSFGTMIQCDNVDNCKQEWFHLECVGLTEIPARTTKWYCPDCRVALNIGGKGEVTSRGVRT</sequence>
<feature type="site" description="Histone H3K4me3 binding" evidence="7">
    <location>
        <position position="769"/>
    </location>
</feature>
<keyword evidence="6" id="KW-0539">Nucleus</keyword>
<dbReference type="PANTHER" id="PTHR10333:SF94">
    <property type="entry name" value="FINGER DOMAIN PROTEIN, PUTATIVE (AFU_ORTHOLOGUE AFUA_3G11940)-RELATED"/>
    <property type="match status" value="1"/>
</dbReference>
<dbReference type="CDD" id="cd15505">
    <property type="entry name" value="PHD_ING"/>
    <property type="match status" value="1"/>
</dbReference>
<feature type="region of interest" description="Disordered" evidence="10">
    <location>
        <begin position="1"/>
        <end position="54"/>
    </location>
</feature>
<dbReference type="GO" id="GO:0000123">
    <property type="term" value="C:histone acetyltransferase complex"/>
    <property type="evidence" value="ECO:0007669"/>
    <property type="project" value="TreeGrafter"/>
</dbReference>
<keyword evidence="13" id="KW-1185">Reference proteome</keyword>
<comment type="subcellular location">
    <subcellularLocation>
        <location evidence="1">Nucleus</location>
    </subcellularLocation>
</comment>
<evidence type="ECO:0000256" key="4">
    <source>
        <dbReference type="ARBA" id="ARBA00022771"/>
    </source>
</evidence>
<proteinExistence type="inferred from homology"/>
<feature type="compositionally biased region" description="Basic residues" evidence="10">
    <location>
        <begin position="691"/>
        <end position="702"/>
    </location>
</feature>
<evidence type="ECO:0000313" key="13">
    <source>
        <dbReference type="Proteomes" id="UP000756346"/>
    </source>
</evidence>